<reference evidence="3" key="1">
    <citation type="submission" date="2022-07" db="EMBL/GenBank/DDBJ databases">
        <authorList>
            <person name="Trinca V."/>
            <person name="Uliana J.V.C."/>
            <person name="Torres T.T."/>
            <person name="Ward R.J."/>
            <person name="Monesi N."/>
        </authorList>
    </citation>
    <scope>NUCLEOTIDE SEQUENCE</scope>
    <source>
        <strain evidence="3">HSMRA1968</strain>
        <tissue evidence="3">Whole embryos</tissue>
    </source>
</reference>
<dbReference type="Proteomes" id="UP001151699">
    <property type="component" value="Chromosome C"/>
</dbReference>
<keyword evidence="4" id="KW-1185">Reference proteome</keyword>
<accession>A0A9Q0MNR3</accession>
<dbReference type="GO" id="GO:0051959">
    <property type="term" value="F:dynein light intermediate chain binding"/>
    <property type="evidence" value="ECO:0007669"/>
    <property type="project" value="InterPro"/>
</dbReference>
<dbReference type="GO" id="GO:0030286">
    <property type="term" value="C:dynein complex"/>
    <property type="evidence" value="ECO:0007669"/>
    <property type="project" value="InterPro"/>
</dbReference>
<dbReference type="GO" id="GO:0007018">
    <property type="term" value="P:microtubule-based movement"/>
    <property type="evidence" value="ECO:0007669"/>
    <property type="project" value="InterPro"/>
</dbReference>
<evidence type="ECO:0000313" key="3">
    <source>
        <dbReference type="EMBL" id="KAJ6635136.1"/>
    </source>
</evidence>
<organism evidence="3 4">
    <name type="scientific">Pseudolycoriella hygida</name>
    <dbReference type="NCBI Taxonomy" id="35572"/>
    <lineage>
        <taxon>Eukaryota</taxon>
        <taxon>Metazoa</taxon>
        <taxon>Ecdysozoa</taxon>
        <taxon>Arthropoda</taxon>
        <taxon>Hexapoda</taxon>
        <taxon>Insecta</taxon>
        <taxon>Pterygota</taxon>
        <taxon>Neoptera</taxon>
        <taxon>Endopterygota</taxon>
        <taxon>Diptera</taxon>
        <taxon>Nematocera</taxon>
        <taxon>Sciaroidea</taxon>
        <taxon>Sciaridae</taxon>
        <taxon>Pseudolycoriella</taxon>
    </lineage>
</organism>
<dbReference type="GO" id="GO:0045505">
    <property type="term" value="F:dynein intermediate chain binding"/>
    <property type="evidence" value="ECO:0007669"/>
    <property type="project" value="InterPro"/>
</dbReference>
<dbReference type="Gene3D" id="1.20.58.1120">
    <property type="match status" value="1"/>
</dbReference>
<dbReference type="GO" id="GO:0005524">
    <property type="term" value="F:ATP binding"/>
    <property type="evidence" value="ECO:0007669"/>
    <property type="project" value="InterPro"/>
</dbReference>
<dbReference type="InterPro" id="IPR026983">
    <property type="entry name" value="DHC"/>
</dbReference>
<dbReference type="InterPro" id="IPR035699">
    <property type="entry name" value="AAA_6"/>
</dbReference>
<evidence type="ECO:0000313" key="4">
    <source>
        <dbReference type="Proteomes" id="UP001151699"/>
    </source>
</evidence>
<dbReference type="PANTHER" id="PTHR45703:SF8">
    <property type="entry name" value="DYNEINS HEAVY CHAIN"/>
    <property type="match status" value="1"/>
</dbReference>
<feature type="domain" description="Dynein heavy chain hydrolytic ATP-binding dynein motor region" evidence="2">
    <location>
        <begin position="177"/>
        <end position="213"/>
    </location>
</feature>
<dbReference type="Gene3D" id="3.20.180.20">
    <property type="entry name" value="Dynein heavy chain, N-terminal domain 2"/>
    <property type="match status" value="1"/>
</dbReference>
<dbReference type="AlphaFoldDB" id="A0A9Q0MNR3"/>
<gene>
    <name evidence="3" type="primary">DYHC_4</name>
    <name evidence="3" type="ORF">Bhyg_13719</name>
</gene>
<protein>
    <submittedName>
        <fullName evidence="3">Dynein beta chain, ciliary</fullName>
    </submittedName>
</protein>
<evidence type="ECO:0000259" key="1">
    <source>
        <dbReference type="Pfam" id="PF08393"/>
    </source>
</evidence>
<dbReference type="InterPro" id="IPR013602">
    <property type="entry name" value="Dynein_heavy_linker"/>
</dbReference>
<dbReference type="OrthoDB" id="10251809at2759"/>
<evidence type="ECO:0000259" key="2">
    <source>
        <dbReference type="Pfam" id="PF12774"/>
    </source>
</evidence>
<dbReference type="PANTHER" id="PTHR45703">
    <property type="entry name" value="DYNEIN HEAVY CHAIN"/>
    <property type="match status" value="1"/>
</dbReference>
<dbReference type="InterPro" id="IPR042228">
    <property type="entry name" value="Dynein_linker_3"/>
</dbReference>
<name>A0A9Q0MNR3_9DIPT</name>
<dbReference type="Pfam" id="PF12774">
    <property type="entry name" value="AAA_6"/>
    <property type="match status" value="1"/>
</dbReference>
<comment type="caution">
    <text evidence="3">The sequence shown here is derived from an EMBL/GenBank/DDBJ whole genome shotgun (WGS) entry which is preliminary data.</text>
</comment>
<dbReference type="EMBL" id="WJQU01000004">
    <property type="protein sequence ID" value="KAJ6635136.1"/>
    <property type="molecule type" value="Genomic_DNA"/>
</dbReference>
<sequence>MIAKDGEYVEFNESADCNGAVEVWLNRVQDRMRSSLRLYMGDAVVAYEEKPREQWLFDYPAQVSLCGTQIWWTTEVNIAFSRLEEGYDNAIKDYFKKQVYQLSVLISLLLGELSKGDRQKIMTICTIDVHSRDVVNKFIQSKLETASAFQWQSQLRHRWDDQENDCFANICDAQFLYSHEYLGNTPRLVITPLTDRCYITLTQSLHLVMGGGPA</sequence>
<feature type="non-terminal residue" evidence="3">
    <location>
        <position position="214"/>
    </location>
</feature>
<proteinExistence type="predicted"/>
<feature type="domain" description="Dynein heavy chain linker" evidence="1">
    <location>
        <begin position="1"/>
        <end position="41"/>
    </location>
</feature>
<dbReference type="FunFam" id="1.20.58.1120:FF:000002">
    <property type="entry name" value="Dynein heavy chain 9, axonemal"/>
    <property type="match status" value="1"/>
</dbReference>
<dbReference type="Pfam" id="PF08393">
    <property type="entry name" value="DHC_N2"/>
    <property type="match status" value="1"/>
</dbReference>